<accession>A0A0F4KQA9</accession>
<evidence type="ECO:0000313" key="18">
    <source>
        <dbReference type="Proteomes" id="UP000033695"/>
    </source>
</evidence>
<evidence type="ECO:0000256" key="13">
    <source>
        <dbReference type="SAM" id="Phobius"/>
    </source>
</evidence>
<feature type="transmembrane region" description="Helical" evidence="13">
    <location>
        <begin position="349"/>
        <end position="372"/>
    </location>
</feature>
<keyword evidence="10 13" id="KW-1133">Transmembrane helix</keyword>
<dbReference type="PANTHER" id="PTHR30505">
    <property type="entry name" value="FRUCTOSE-LIKE PERMEASE"/>
    <property type="match status" value="1"/>
</dbReference>
<dbReference type="InterPro" id="IPR013014">
    <property type="entry name" value="PTS_EIIC_2"/>
</dbReference>
<keyword evidence="6" id="KW-0762">Sugar transport</keyword>
<keyword evidence="7" id="KW-0808">Transferase</keyword>
<feature type="region of interest" description="Disordered" evidence="12">
    <location>
        <begin position="153"/>
        <end position="173"/>
    </location>
</feature>
<dbReference type="NCBIfam" id="TIGR01427">
    <property type="entry name" value="PTS_IIC_fructo"/>
    <property type="match status" value="1"/>
</dbReference>
<dbReference type="OrthoDB" id="9782569at2"/>
<evidence type="ECO:0000256" key="2">
    <source>
        <dbReference type="ARBA" id="ARBA00004496"/>
    </source>
</evidence>
<evidence type="ECO:0000256" key="1">
    <source>
        <dbReference type="ARBA" id="ARBA00004429"/>
    </source>
</evidence>
<dbReference type="HOGENOM" id="CLU_013155_1_0_9"/>
<evidence type="ECO:0000256" key="11">
    <source>
        <dbReference type="ARBA" id="ARBA00023136"/>
    </source>
</evidence>
<dbReference type="RefSeq" id="WP_045922839.1">
    <property type="nucleotide sequence ID" value="NZ_JAAEEA010000001.1"/>
</dbReference>
<evidence type="ECO:0000256" key="7">
    <source>
        <dbReference type="ARBA" id="ARBA00022679"/>
    </source>
</evidence>
<keyword evidence="8" id="KW-0598">Phosphotransferase system</keyword>
<dbReference type="GO" id="GO:0005737">
    <property type="term" value="C:cytoplasm"/>
    <property type="evidence" value="ECO:0007669"/>
    <property type="project" value="UniProtKB-SubCell"/>
</dbReference>
<evidence type="ECO:0000259" key="16">
    <source>
        <dbReference type="PROSITE" id="PS51104"/>
    </source>
</evidence>
<dbReference type="NCBIfam" id="TIGR00848">
    <property type="entry name" value="fruA"/>
    <property type="match status" value="1"/>
</dbReference>
<comment type="caution">
    <text evidence="17">The sequence shown here is derived from an EMBL/GenBank/DDBJ whole genome shotgun (WGS) entry which is preliminary data.</text>
</comment>
<dbReference type="InterPro" id="IPR002178">
    <property type="entry name" value="PTS_EIIA_type-2_dom"/>
</dbReference>
<evidence type="ECO:0000256" key="4">
    <source>
        <dbReference type="ARBA" id="ARBA00022475"/>
    </source>
</evidence>
<dbReference type="SUPFAM" id="SSF55804">
    <property type="entry name" value="Phoshotransferase/anion transport protein"/>
    <property type="match status" value="1"/>
</dbReference>
<feature type="transmembrane region" description="Helical" evidence="13">
    <location>
        <begin position="520"/>
        <end position="543"/>
    </location>
</feature>
<keyword evidence="9 13" id="KW-0812">Transmembrane</keyword>
<reference evidence="17 18" key="1">
    <citation type="submission" date="2014-12" db="EMBL/GenBank/DDBJ databases">
        <title>Comparative genomics of the lactic acid bacteria isolated from the honey bee gut.</title>
        <authorList>
            <person name="Ellegaard K.M."/>
            <person name="Tamarit D."/>
            <person name="Javelind E."/>
            <person name="Olofsson T."/>
            <person name="Andersson S.G."/>
            <person name="Vasquez A."/>
        </authorList>
    </citation>
    <scope>NUCLEOTIDE SEQUENCE [LARGE SCALE GENOMIC DNA]</scope>
    <source>
        <strain evidence="17 18">Hon2</strain>
    </source>
</reference>
<dbReference type="PROSITE" id="PS51104">
    <property type="entry name" value="PTS_EIIC_TYPE_2"/>
    <property type="match status" value="1"/>
</dbReference>
<feature type="transmembrane region" description="Helical" evidence="13">
    <location>
        <begin position="313"/>
        <end position="337"/>
    </location>
</feature>
<evidence type="ECO:0000256" key="12">
    <source>
        <dbReference type="SAM" id="MobiDB-lite"/>
    </source>
</evidence>
<dbReference type="FunFam" id="3.40.50.2300:FF:000014">
    <property type="entry name" value="PTS system fructose-like transporter subunit IIB"/>
    <property type="match status" value="1"/>
</dbReference>
<dbReference type="PATRIC" id="fig|1218508.4.peg.961"/>
<evidence type="ECO:0000259" key="15">
    <source>
        <dbReference type="PROSITE" id="PS51099"/>
    </source>
</evidence>
<dbReference type="InterPro" id="IPR036095">
    <property type="entry name" value="PTS_EIIB-like_sf"/>
</dbReference>
<evidence type="ECO:0000259" key="14">
    <source>
        <dbReference type="PROSITE" id="PS51094"/>
    </source>
</evidence>
<organism evidence="17 18">
    <name type="scientific">Bombilactobacillus mellis</name>
    <dbReference type="NCBI Taxonomy" id="1218508"/>
    <lineage>
        <taxon>Bacteria</taxon>
        <taxon>Bacillati</taxon>
        <taxon>Bacillota</taxon>
        <taxon>Bacilli</taxon>
        <taxon>Lactobacillales</taxon>
        <taxon>Lactobacillaceae</taxon>
        <taxon>Bombilactobacillus</taxon>
    </lineage>
</organism>
<dbReference type="PROSITE" id="PS51099">
    <property type="entry name" value="PTS_EIIB_TYPE_2"/>
    <property type="match status" value="1"/>
</dbReference>
<dbReference type="EMBL" id="JXBZ01000008">
    <property type="protein sequence ID" value="KJY48575.1"/>
    <property type="molecule type" value="Genomic_DNA"/>
</dbReference>
<evidence type="ECO:0000256" key="8">
    <source>
        <dbReference type="ARBA" id="ARBA00022683"/>
    </source>
</evidence>
<sequence>MDLKELLRKDVMIMDLQATTKEAAIDEMVANYKKHDVIDDVDLFKADILKREAETSTGIGDGIAMPHARDKAVKEATVMFAKSNKGVDYDALDGQPVNLFFMIAAPEGADSLHLQALAALSALLINPKLVADLKKAQTPEQVQELFDAAEKAKEAKDQADKAQQQAASAGAAASNSQKSQKGFIVAVSACPNGIAHTYMAEAALKEQAEKLGVDIRVETNGSEGVKNKLTAAEIAQADGVIITADKKVDMPRFDGKPLLNRPVIDGINKPQELIEKVESGKAPIYHADPSEAGAGTNDEGEEKSLWNRIYADLMNGVSHMLPFVVGGGILMALSFLLENTVGPKSTTFLFFNGIGNFAFSFLIPVLAAYIAVSMADLPALMPGFVAGYMASQASASFVHSSSPAGFIGGLLGGFIAGWVIVLLKKVFAKVPKSLEGLKPMLLYPVFGLLIVGAIMYFAIDPIFAVVNQFITQLLTHMGTGNAVILGAILAGMMALDMGGPFNKAAYAFAIGTFTATKDGALMAAVMAGGMIPPLAIALATTVWKNKFTQQEHEAGMSNYILGAAFITEGAIPFAAADPLHVIISSVIGAAIGGGLTQLWKVNVPAPHGGIFVSPLSNRPWLFILAVVVGAIIAGIIYGLWKPAPKAADK</sequence>
<dbReference type="CDD" id="cd05569">
    <property type="entry name" value="PTS_IIB_fructose"/>
    <property type="match status" value="1"/>
</dbReference>
<keyword evidence="5" id="KW-0597">Phosphoprotein</keyword>
<keyword evidence="4" id="KW-1003">Cell membrane</keyword>
<dbReference type="CDD" id="cd00211">
    <property type="entry name" value="PTS_IIA_fru"/>
    <property type="match status" value="1"/>
</dbReference>
<feature type="transmembrane region" description="Helical" evidence="13">
    <location>
        <begin position="619"/>
        <end position="640"/>
    </location>
</feature>
<dbReference type="GO" id="GO:0005351">
    <property type="term" value="F:carbohydrate:proton symporter activity"/>
    <property type="evidence" value="ECO:0007669"/>
    <property type="project" value="InterPro"/>
</dbReference>
<evidence type="ECO:0000256" key="10">
    <source>
        <dbReference type="ARBA" id="ARBA00022989"/>
    </source>
</evidence>
<dbReference type="NCBIfam" id="TIGR00829">
    <property type="entry name" value="FRU"/>
    <property type="match status" value="1"/>
</dbReference>
<keyword evidence="11 13" id="KW-0472">Membrane</keyword>
<dbReference type="STRING" id="1218508.JG29_09760"/>
<dbReference type="GO" id="GO:0009401">
    <property type="term" value="P:phosphoenolpyruvate-dependent sugar phosphotransferase system"/>
    <property type="evidence" value="ECO:0007669"/>
    <property type="project" value="UniProtKB-KW"/>
</dbReference>
<dbReference type="InterPro" id="IPR003352">
    <property type="entry name" value="PTS_EIIC"/>
</dbReference>
<feature type="transmembrane region" description="Helical" evidence="13">
    <location>
        <begin position="555"/>
        <end position="574"/>
    </location>
</feature>
<dbReference type="SUPFAM" id="SSF52794">
    <property type="entry name" value="PTS system IIB component-like"/>
    <property type="match status" value="1"/>
</dbReference>
<evidence type="ECO:0000256" key="3">
    <source>
        <dbReference type="ARBA" id="ARBA00022448"/>
    </source>
</evidence>
<feature type="domain" description="PTS EIIA type-2" evidence="14">
    <location>
        <begin position="5"/>
        <end position="149"/>
    </location>
</feature>
<dbReference type="InterPro" id="IPR003501">
    <property type="entry name" value="PTS_EIIB_2/3"/>
</dbReference>
<dbReference type="InterPro" id="IPR013011">
    <property type="entry name" value="PTS_EIIB_2"/>
</dbReference>
<dbReference type="GO" id="GO:0090563">
    <property type="term" value="F:protein-phosphocysteine-sugar phosphotransferase activity"/>
    <property type="evidence" value="ECO:0007669"/>
    <property type="project" value="TreeGrafter"/>
</dbReference>
<feature type="domain" description="PTS EIIB type-2" evidence="15">
    <location>
        <begin position="184"/>
        <end position="279"/>
    </location>
</feature>
<dbReference type="InterPro" id="IPR004715">
    <property type="entry name" value="PTS_IIA_fruc"/>
</dbReference>
<feature type="compositionally biased region" description="Low complexity" evidence="12">
    <location>
        <begin position="161"/>
        <end position="173"/>
    </location>
</feature>
<dbReference type="InterPro" id="IPR050864">
    <property type="entry name" value="Bacterial_PTS_Sugar_Transport"/>
</dbReference>
<feature type="domain" description="PTS EIIC type-2" evidence="16">
    <location>
        <begin position="309"/>
        <end position="640"/>
    </location>
</feature>
<dbReference type="GO" id="GO:0005886">
    <property type="term" value="C:plasma membrane"/>
    <property type="evidence" value="ECO:0007669"/>
    <property type="project" value="UniProtKB-SubCell"/>
</dbReference>
<protein>
    <submittedName>
        <fullName evidence="17">PTS Fru IIABC</fullName>
    </submittedName>
</protein>
<feature type="transmembrane region" description="Helical" evidence="13">
    <location>
        <begin position="479"/>
        <end position="499"/>
    </location>
</feature>
<dbReference type="InterPro" id="IPR003353">
    <property type="entry name" value="PTS_IIB_fruc"/>
</dbReference>
<dbReference type="GO" id="GO:0022877">
    <property type="term" value="F:protein-N(PI)-phosphohistidine-fructose phosphotransferase system transporter activity"/>
    <property type="evidence" value="ECO:0007669"/>
    <property type="project" value="InterPro"/>
</dbReference>
<dbReference type="Proteomes" id="UP000033695">
    <property type="component" value="Unassembled WGS sequence"/>
</dbReference>
<keyword evidence="3" id="KW-0813">Transport</keyword>
<evidence type="ECO:0000256" key="6">
    <source>
        <dbReference type="ARBA" id="ARBA00022597"/>
    </source>
</evidence>
<dbReference type="Pfam" id="PF00359">
    <property type="entry name" value="PTS_EIIA_2"/>
    <property type="match status" value="1"/>
</dbReference>
<dbReference type="Pfam" id="PF02302">
    <property type="entry name" value="PTS_IIB"/>
    <property type="match status" value="1"/>
</dbReference>
<feature type="transmembrane region" description="Helical" evidence="13">
    <location>
        <begin position="581"/>
        <end position="599"/>
    </location>
</feature>
<dbReference type="Gene3D" id="3.40.930.10">
    <property type="entry name" value="Mannitol-specific EII, Chain A"/>
    <property type="match status" value="1"/>
</dbReference>
<comment type="subcellular location">
    <subcellularLocation>
        <location evidence="1">Cell inner membrane</location>
        <topology evidence="1">Multi-pass membrane protein</topology>
    </subcellularLocation>
    <subcellularLocation>
        <location evidence="2">Cytoplasm</location>
    </subcellularLocation>
</comment>
<dbReference type="Pfam" id="PF02378">
    <property type="entry name" value="PTS_EIIC"/>
    <property type="match status" value="1"/>
</dbReference>
<gene>
    <name evidence="17" type="ORF">JG29_09760</name>
</gene>
<evidence type="ECO:0000313" key="17">
    <source>
        <dbReference type="EMBL" id="KJY48575.1"/>
    </source>
</evidence>
<dbReference type="Gene3D" id="3.40.50.2300">
    <property type="match status" value="1"/>
</dbReference>
<evidence type="ECO:0000256" key="5">
    <source>
        <dbReference type="ARBA" id="ARBA00022553"/>
    </source>
</evidence>
<keyword evidence="18" id="KW-1185">Reference proteome</keyword>
<dbReference type="InterPro" id="IPR016152">
    <property type="entry name" value="PTrfase/Anion_transptr"/>
</dbReference>
<feature type="transmembrane region" description="Helical" evidence="13">
    <location>
        <begin position="440"/>
        <end position="459"/>
    </location>
</feature>
<proteinExistence type="predicted"/>
<dbReference type="PROSITE" id="PS51094">
    <property type="entry name" value="PTS_EIIA_TYPE_2"/>
    <property type="match status" value="1"/>
</dbReference>
<dbReference type="PANTHER" id="PTHR30505:SF28">
    <property type="entry name" value="PTS SYSTEM 2-O-ALPHA-MANNOSYL-D-GLYCERATE-SPECIFIC EIIABC COMPONENT"/>
    <property type="match status" value="1"/>
</dbReference>
<dbReference type="AlphaFoldDB" id="A0A0F4KQA9"/>
<feature type="transmembrane region" description="Helical" evidence="13">
    <location>
        <begin position="404"/>
        <end position="428"/>
    </location>
</feature>
<dbReference type="PROSITE" id="PS00372">
    <property type="entry name" value="PTS_EIIA_TYPE_2_HIS"/>
    <property type="match status" value="1"/>
</dbReference>
<dbReference type="InterPro" id="IPR006327">
    <property type="entry name" value="PTS_IIC_fruc"/>
</dbReference>
<name>A0A0F4KQA9_9LACO</name>
<dbReference type="FunFam" id="3.40.930.10:FF:000009">
    <property type="entry name" value="PTS system, fructose specific IIABC component"/>
    <property type="match status" value="1"/>
</dbReference>
<evidence type="ECO:0000256" key="9">
    <source>
        <dbReference type="ARBA" id="ARBA00022692"/>
    </source>
</evidence>